<dbReference type="OMA" id="RTHIYRG"/>
<keyword evidence="3" id="KW-1185">Reference proteome</keyword>
<organism evidence="2 3">
    <name type="scientific">Dactylellina haptotyla (strain CBS 200.50)</name>
    <name type="common">Nematode-trapping fungus</name>
    <name type="synonym">Monacrosporium haptotylum</name>
    <dbReference type="NCBI Taxonomy" id="1284197"/>
    <lineage>
        <taxon>Eukaryota</taxon>
        <taxon>Fungi</taxon>
        <taxon>Dikarya</taxon>
        <taxon>Ascomycota</taxon>
        <taxon>Pezizomycotina</taxon>
        <taxon>Orbiliomycetes</taxon>
        <taxon>Orbiliales</taxon>
        <taxon>Orbiliaceae</taxon>
        <taxon>Dactylellina</taxon>
    </lineage>
</organism>
<dbReference type="EMBL" id="AQGS01000045">
    <property type="protein sequence ID" value="EPS44501.1"/>
    <property type="molecule type" value="Genomic_DNA"/>
</dbReference>
<dbReference type="AlphaFoldDB" id="S8AU52"/>
<feature type="compositionally biased region" description="Basic and acidic residues" evidence="1">
    <location>
        <begin position="252"/>
        <end position="261"/>
    </location>
</feature>
<dbReference type="Proteomes" id="UP000015100">
    <property type="component" value="Unassembled WGS sequence"/>
</dbReference>
<feature type="compositionally biased region" description="Low complexity" evidence="1">
    <location>
        <begin position="224"/>
        <end position="233"/>
    </location>
</feature>
<feature type="region of interest" description="Disordered" evidence="1">
    <location>
        <begin position="133"/>
        <end position="171"/>
    </location>
</feature>
<sequence>MVFSGLRLFLFYQKMVDSFDITWNATAVAFWGILESSLAAIIACLPALNQAMIKFVKKVYNNSQLSRSSRSRDSGTGSRVRSGSGARSSRFGISLFERTHIYRGPAKFVSYSADATTLTTTGGGTMRDYVELGDVNPMDGSKRVADNNNNNNTNDNDANKDQVLQRTANDSYPDITVERSYYITEERASDLEAQEEEEQRSQSTTSLTSPPTKPPKLRTFFRRPSSPTIPSSPAAMQLPSLPPIPPLPMDYDISKASKEEK</sequence>
<dbReference type="PANTHER" id="PTHR33048:SF47">
    <property type="entry name" value="INTEGRAL MEMBRANE PROTEIN-RELATED"/>
    <property type="match status" value="1"/>
</dbReference>
<gene>
    <name evidence="2" type="ORF">H072_1511</name>
</gene>
<name>S8AU52_DACHA</name>
<dbReference type="OrthoDB" id="4682787at2759"/>
<proteinExistence type="predicted"/>
<evidence type="ECO:0000256" key="1">
    <source>
        <dbReference type="SAM" id="MobiDB-lite"/>
    </source>
</evidence>
<evidence type="ECO:0000313" key="3">
    <source>
        <dbReference type="Proteomes" id="UP000015100"/>
    </source>
</evidence>
<dbReference type="STRING" id="1284197.S8AU52"/>
<reference evidence="2 3" key="1">
    <citation type="journal article" date="2013" name="PLoS Genet.">
        <title>Genomic mechanisms accounting for the adaptation to parasitism in nematode-trapping fungi.</title>
        <authorList>
            <person name="Meerupati T."/>
            <person name="Andersson K.M."/>
            <person name="Friman E."/>
            <person name="Kumar D."/>
            <person name="Tunlid A."/>
            <person name="Ahren D."/>
        </authorList>
    </citation>
    <scope>NUCLEOTIDE SEQUENCE [LARGE SCALE GENOMIC DNA]</scope>
    <source>
        <strain evidence="2 3">CBS 200.50</strain>
    </source>
</reference>
<reference evidence="3" key="2">
    <citation type="submission" date="2013-04" db="EMBL/GenBank/DDBJ databases">
        <title>Genomic mechanisms accounting for the adaptation to parasitism in nematode-trapping fungi.</title>
        <authorList>
            <person name="Ahren D.G."/>
        </authorList>
    </citation>
    <scope>NUCLEOTIDE SEQUENCE [LARGE SCALE GENOMIC DNA]</scope>
    <source>
        <strain evidence="3">CBS 200.50</strain>
    </source>
</reference>
<dbReference type="InterPro" id="IPR052337">
    <property type="entry name" value="SAT4-like"/>
</dbReference>
<feature type="compositionally biased region" description="Low complexity" evidence="1">
    <location>
        <begin position="146"/>
        <end position="156"/>
    </location>
</feature>
<protein>
    <submittedName>
        <fullName evidence="2">Uncharacterized protein</fullName>
    </submittedName>
</protein>
<evidence type="ECO:0000313" key="2">
    <source>
        <dbReference type="EMBL" id="EPS44501.1"/>
    </source>
</evidence>
<accession>S8AU52</accession>
<dbReference type="PANTHER" id="PTHR33048">
    <property type="entry name" value="PTH11-LIKE INTEGRAL MEMBRANE PROTEIN (AFU_ORTHOLOGUE AFUA_5G11245)"/>
    <property type="match status" value="1"/>
</dbReference>
<feature type="region of interest" description="Disordered" evidence="1">
    <location>
        <begin position="66"/>
        <end position="86"/>
    </location>
</feature>
<dbReference type="HOGENOM" id="CLU_1065670_0_0_1"/>
<comment type="caution">
    <text evidence="2">The sequence shown here is derived from an EMBL/GenBank/DDBJ whole genome shotgun (WGS) entry which is preliminary data.</text>
</comment>
<feature type="region of interest" description="Disordered" evidence="1">
    <location>
        <begin position="187"/>
        <end position="261"/>
    </location>
</feature>
<feature type="compositionally biased region" description="Low complexity" evidence="1">
    <location>
        <begin position="201"/>
        <end position="210"/>
    </location>
</feature>